<evidence type="ECO:0008006" key="4">
    <source>
        <dbReference type="Google" id="ProtNLM"/>
    </source>
</evidence>
<proteinExistence type="predicted"/>
<dbReference type="Proteomes" id="UP001620397">
    <property type="component" value="Unassembled WGS sequence"/>
</dbReference>
<evidence type="ECO:0000313" key="3">
    <source>
        <dbReference type="Proteomes" id="UP001620397"/>
    </source>
</evidence>
<gene>
    <name evidence="2" type="ORF">ISP14_02075</name>
</gene>
<organism evidence="2 3">
    <name type="scientific">Dyella agri</name>
    <dbReference type="NCBI Taxonomy" id="1926869"/>
    <lineage>
        <taxon>Bacteria</taxon>
        <taxon>Pseudomonadati</taxon>
        <taxon>Pseudomonadota</taxon>
        <taxon>Gammaproteobacteria</taxon>
        <taxon>Lysobacterales</taxon>
        <taxon>Rhodanobacteraceae</taxon>
        <taxon>Dyella</taxon>
    </lineage>
</organism>
<keyword evidence="3" id="KW-1185">Reference proteome</keyword>
<keyword evidence="1" id="KW-0812">Transmembrane</keyword>
<sequence length="250" mass="27157">MSRWKAATIHLVISLTLAVGAGATLYFLWFQPPWFRVAGASTLMLLLMGVDVCIGPLLTLLVADPRKSRKLLRLDLAIIATMQAVAFGYGIHVMAAARPAFIVAETDRFVLVAADEISDADLAQANQPAFRTRSWVGPTLVGAVPPMGDAALALTLQAISGGKDIDRLPKYYVPYDQMIGKFIPHAKTSDHLTKATPAQRRQLQQLQATIGEGPLLALPLQKRQRGGQDFTVILSPRTKKPVLVLALNAW</sequence>
<keyword evidence="1" id="KW-0472">Membrane</keyword>
<feature type="transmembrane region" description="Helical" evidence="1">
    <location>
        <begin position="7"/>
        <end position="29"/>
    </location>
</feature>
<evidence type="ECO:0000256" key="1">
    <source>
        <dbReference type="SAM" id="Phobius"/>
    </source>
</evidence>
<comment type="caution">
    <text evidence="2">The sequence shown here is derived from an EMBL/GenBank/DDBJ whole genome shotgun (WGS) entry which is preliminary data.</text>
</comment>
<name>A0ABW8KEN5_9GAMM</name>
<accession>A0ABW8KEN5</accession>
<feature type="transmembrane region" description="Helical" evidence="1">
    <location>
        <begin position="41"/>
        <end position="62"/>
    </location>
</feature>
<keyword evidence="1" id="KW-1133">Transmembrane helix</keyword>
<protein>
    <recommendedName>
        <fullName evidence="4">Pilus assembly protein</fullName>
    </recommendedName>
</protein>
<dbReference type="RefSeq" id="WP_404535820.1">
    <property type="nucleotide sequence ID" value="NZ_JADIKL010000001.1"/>
</dbReference>
<reference evidence="2 3" key="1">
    <citation type="submission" date="2020-10" db="EMBL/GenBank/DDBJ databases">
        <title>Phylogeny of dyella-like bacteria.</title>
        <authorList>
            <person name="Fu J."/>
        </authorList>
    </citation>
    <scope>NUCLEOTIDE SEQUENCE [LARGE SCALE GENOMIC DNA]</scope>
    <source>
        <strain evidence="2 3">DKC-1</strain>
    </source>
</reference>
<dbReference type="EMBL" id="JADIKL010000001">
    <property type="protein sequence ID" value="MFK2929568.1"/>
    <property type="molecule type" value="Genomic_DNA"/>
</dbReference>
<feature type="transmembrane region" description="Helical" evidence="1">
    <location>
        <begin position="74"/>
        <end position="95"/>
    </location>
</feature>
<evidence type="ECO:0000313" key="2">
    <source>
        <dbReference type="EMBL" id="MFK2929568.1"/>
    </source>
</evidence>